<dbReference type="InterPro" id="IPR018060">
    <property type="entry name" value="HTH_AraC"/>
</dbReference>
<proteinExistence type="predicted"/>
<dbReference type="PANTHER" id="PTHR47894:SF4">
    <property type="entry name" value="HTH-TYPE TRANSCRIPTIONAL REGULATOR GADX"/>
    <property type="match status" value="1"/>
</dbReference>
<dbReference type="AlphaFoldDB" id="A0A5I1M634"/>
<evidence type="ECO:0000256" key="2">
    <source>
        <dbReference type="ARBA" id="ARBA00023125"/>
    </source>
</evidence>
<dbReference type="EMBL" id="AAGVVP010000037">
    <property type="protein sequence ID" value="EBS5479111.1"/>
    <property type="molecule type" value="Genomic_DNA"/>
</dbReference>
<dbReference type="GO" id="GO:0003700">
    <property type="term" value="F:DNA-binding transcription factor activity"/>
    <property type="evidence" value="ECO:0007669"/>
    <property type="project" value="InterPro"/>
</dbReference>
<sequence length="260" mass="30133">MAEMVLSFIYYRRRGGVSVADGYALILFFLTKNVIKINYSIDVNVEQYSLVILNDSAICYTVNNKEKFYYISVPCEVLNEYVEGFVCDGGIQKIKKYRESYFISPSAEPFFLIDIFKSINSCIHNAAQKKALIFFVLSFFSEQKDFIFFVLSTGRRIENKVKTIIKRDLSLKWKLPQVASMLCMSPGTLKKKLNREETSWTKILINCKMQKATKLFLVRNKSVQQVAASCGYNNVSFFIRLFREHFGIAPHEFIKKYGSF</sequence>
<dbReference type="SUPFAM" id="SSF46689">
    <property type="entry name" value="Homeodomain-like"/>
    <property type="match status" value="1"/>
</dbReference>
<dbReference type="SMART" id="SM00342">
    <property type="entry name" value="HTH_ARAC"/>
    <property type="match status" value="1"/>
</dbReference>
<dbReference type="GO" id="GO:0005829">
    <property type="term" value="C:cytosol"/>
    <property type="evidence" value="ECO:0007669"/>
    <property type="project" value="TreeGrafter"/>
</dbReference>
<dbReference type="GO" id="GO:0000976">
    <property type="term" value="F:transcription cis-regulatory region binding"/>
    <property type="evidence" value="ECO:0007669"/>
    <property type="project" value="TreeGrafter"/>
</dbReference>
<keyword evidence="3" id="KW-0804">Transcription</keyword>
<dbReference type="Gene3D" id="1.10.10.60">
    <property type="entry name" value="Homeodomain-like"/>
    <property type="match status" value="1"/>
</dbReference>
<evidence type="ECO:0000256" key="3">
    <source>
        <dbReference type="ARBA" id="ARBA00023163"/>
    </source>
</evidence>
<accession>A0A5I1M634</accession>
<reference evidence="5" key="1">
    <citation type="submission" date="2018-07" db="EMBL/GenBank/DDBJ databases">
        <authorList>
            <person name="Ashton P.M."/>
            <person name="Dallman T."/>
            <person name="Nair S."/>
            <person name="De Pinna E."/>
            <person name="Peters T."/>
            <person name="Grant K."/>
        </authorList>
    </citation>
    <scope>NUCLEOTIDE SEQUENCE</scope>
    <source>
        <strain evidence="5">218457</strain>
    </source>
</reference>
<gene>
    <name evidence="5" type="ORF">DUU30_21780</name>
</gene>
<evidence type="ECO:0000256" key="1">
    <source>
        <dbReference type="ARBA" id="ARBA00023015"/>
    </source>
</evidence>
<comment type="caution">
    <text evidence="5">The sequence shown here is derived from an EMBL/GenBank/DDBJ whole genome shotgun (WGS) entry which is preliminary data.</text>
</comment>
<keyword evidence="1" id="KW-0805">Transcription regulation</keyword>
<dbReference type="PANTHER" id="PTHR47894">
    <property type="entry name" value="HTH-TYPE TRANSCRIPTIONAL REGULATOR GADX"/>
    <property type="match status" value="1"/>
</dbReference>
<name>A0A5I1M634_SALVI</name>
<dbReference type="InterPro" id="IPR009057">
    <property type="entry name" value="Homeodomain-like_sf"/>
</dbReference>
<protein>
    <submittedName>
        <fullName evidence="5">Helix-turn-helix domain-containing protein</fullName>
    </submittedName>
</protein>
<feature type="domain" description="HTH araC/xylS-type" evidence="4">
    <location>
        <begin position="159"/>
        <end position="256"/>
    </location>
</feature>
<dbReference type="Pfam" id="PF12833">
    <property type="entry name" value="HTH_18"/>
    <property type="match status" value="1"/>
</dbReference>
<keyword evidence="2" id="KW-0238">DNA-binding</keyword>
<organism evidence="5">
    <name type="scientific">Salmonella virchow</name>
    <dbReference type="NCBI Taxonomy" id="48409"/>
    <lineage>
        <taxon>Bacteria</taxon>
        <taxon>Pseudomonadati</taxon>
        <taxon>Pseudomonadota</taxon>
        <taxon>Gammaproteobacteria</taxon>
        <taxon>Enterobacterales</taxon>
        <taxon>Enterobacteriaceae</taxon>
        <taxon>Salmonella</taxon>
    </lineage>
</organism>
<dbReference type="PRINTS" id="PR00032">
    <property type="entry name" value="HTHARAC"/>
</dbReference>
<evidence type="ECO:0000313" key="5">
    <source>
        <dbReference type="EMBL" id="EBS5479111.1"/>
    </source>
</evidence>
<dbReference type="InterPro" id="IPR020449">
    <property type="entry name" value="Tscrpt_reg_AraC-type_HTH"/>
</dbReference>
<evidence type="ECO:0000259" key="4">
    <source>
        <dbReference type="PROSITE" id="PS01124"/>
    </source>
</evidence>
<dbReference type="PROSITE" id="PS01124">
    <property type="entry name" value="HTH_ARAC_FAMILY_2"/>
    <property type="match status" value="1"/>
</dbReference>